<proteinExistence type="predicted"/>
<keyword evidence="3 5" id="KW-1133">Transmembrane helix</keyword>
<dbReference type="Pfam" id="PF04116">
    <property type="entry name" value="FA_hydroxylase"/>
    <property type="match status" value="1"/>
</dbReference>
<evidence type="ECO:0000256" key="1">
    <source>
        <dbReference type="ARBA" id="ARBA00004370"/>
    </source>
</evidence>
<evidence type="ECO:0000256" key="5">
    <source>
        <dbReference type="SAM" id="Phobius"/>
    </source>
</evidence>
<dbReference type="AlphaFoldDB" id="A0A0C1ZGN6"/>
<comment type="caution">
    <text evidence="7">The sequence shown here is derived from an EMBL/GenBank/DDBJ whole genome shotgun (WGS) entry which is preliminary data.</text>
</comment>
<reference evidence="7 8" key="1">
    <citation type="submission" date="2014-12" db="EMBL/GenBank/DDBJ databases">
        <title>Genome assembly of Enhygromyxa salina DSM 15201.</title>
        <authorList>
            <person name="Sharma G."/>
            <person name="Subramanian S."/>
        </authorList>
    </citation>
    <scope>NUCLEOTIDE SEQUENCE [LARGE SCALE GENOMIC DNA]</scope>
    <source>
        <strain evidence="7 8">DSM 15201</strain>
    </source>
</reference>
<feature type="domain" description="Fatty acid hydroxylase" evidence="6">
    <location>
        <begin position="138"/>
        <end position="285"/>
    </location>
</feature>
<dbReference type="Proteomes" id="UP000031599">
    <property type="component" value="Unassembled WGS sequence"/>
</dbReference>
<dbReference type="EMBL" id="JMCC02000032">
    <property type="protein sequence ID" value="KIG16794.1"/>
    <property type="molecule type" value="Genomic_DNA"/>
</dbReference>
<evidence type="ECO:0000259" key="6">
    <source>
        <dbReference type="Pfam" id="PF04116"/>
    </source>
</evidence>
<evidence type="ECO:0000313" key="7">
    <source>
        <dbReference type="EMBL" id="KIG16794.1"/>
    </source>
</evidence>
<name>A0A0C1ZGN6_9BACT</name>
<organism evidence="7 8">
    <name type="scientific">Enhygromyxa salina</name>
    <dbReference type="NCBI Taxonomy" id="215803"/>
    <lineage>
        <taxon>Bacteria</taxon>
        <taxon>Pseudomonadati</taxon>
        <taxon>Myxococcota</taxon>
        <taxon>Polyangia</taxon>
        <taxon>Nannocystales</taxon>
        <taxon>Nannocystaceae</taxon>
        <taxon>Enhygromyxa</taxon>
    </lineage>
</organism>
<dbReference type="GO" id="GO:0016491">
    <property type="term" value="F:oxidoreductase activity"/>
    <property type="evidence" value="ECO:0007669"/>
    <property type="project" value="InterPro"/>
</dbReference>
<feature type="transmembrane region" description="Helical" evidence="5">
    <location>
        <begin position="83"/>
        <end position="110"/>
    </location>
</feature>
<dbReference type="PANTHER" id="PTHR11863">
    <property type="entry name" value="STEROL DESATURASE"/>
    <property type="match status" value="1"/>
</dbReference>
<evidence type="ECO:0000256" key="3">
    <source>
        <dbReference type="ARBA" id="ARBA00022989"/>
    </source>
</evidence>
<dbReference type="InterPro" id="IPR050307">
    <property type="entry name" value="Sterol_Desaturase_Related"/>
</dbReference>
<sequence>MPSLLVEQLEVGLKRGWQIAGGIAEQFFSPGISVYWVYLLGAAALALLLYVVKVSRGRPTLAGALAFLFPRRIWLSRSAANDVGLFVTNALIYSFLLLVPLQAVSTGLASDTWGWLYARLGPPAQPWTGLSMRVSLTVAAFIVADLAFFLAHAAMHRVPILWEFHKVHHSATVLEPLAVFRRHPVDVIVDGIVSGLLLGPMFGVFAWASGGAFGVVSVLGTNAILFVALLLGFNLQHSEVWLSFGPLDRVFISPATHQLHHSSDVAHHDRNFGNLLAIWDRLAGTLVLPGSFAQRPRLQFGLGGEEQRMRSLPGLLVRPLIRAGLRLLVPLVPRRLRGDRLE</sequence>
<dbReference type="GO" id="GO:0016020">
    <property type="term" value="C:membrane"/>
    <property type="evidence" value="ECO:0007669"/>
    <property type="project" value="UniProtKB-SubCell"/>
</dbReference>
<protein>
    <submittedName>
        <fullName evidence="7">Sterol desaturase</fullName>
    </submittedName>
</protein>
<feature type="transmembrane region" description="Helical" evidence="5">
    <location>
        <begin position="187"/>
        <end position="207"/>
    </location>
</feature>
<keyword evidence="2 5" id="KW-0812">Transmembrane</keyword>
<dbReference type="GO" id="GO:0005506">
    <property type="term" value="F:iron ion binding"/>
    <property type="evidence" value="ECO:0007669"/>
    <property type="project" value="InterPro"/>
</dbReference>
<feature type="transmembrane region" description="Helical" evidence="5">
    <location>
        <begin position="213"/>
        <end position="233"/>
    </location>
</feature>
<evidence type="ECO:0000313" key="8">
    <source>
        <dbReference type="Proteomes" id="UP000031599"/>
    </source>
</evidence>
<feature type="transmembrane region" description="Helical" evidence="5">
    <location>
        <begin position="35"/>
        <end position="52"/>
    </location>
</feature>
<keyword evidence="4 5" id="KW-0472">Membrane</keyword>
<dbReference type="GO" id="GO:0008610">
    <property type="term" value="P:lipid biosynthetic process"/>
    <property type="evidence" value="ECO:0007669"/>
    <property type="project" value="InterPro"/>
</dbReference>
<evidence type="ECO:0000256" key="2">
    <source>
        <dbReference type="ARBA" id="ARBA00022692"/>
    </source>
</evidence>
<dbReference type="RefSeq" id="WP_052549040.1">
    <property type="nucleotide sequence ID" value="NZ_JMCC02000032.1"/>
</dbReference>
<dbReference type="InterPro" id="IPR006694">
    <property type="entry name" value="Fatty_acid_hydroxylase"/>
</dbReference>
<gene>
    <name evidence="7" type="ORF">DB30_04138</name>
</gene>
<accession>A0A0C1ZGN6</accession>
<feature type="transmembrane region" description="Helical" evidence="5">
    <location>
        <begin position="130"/>
        <end position="151"/>
    </location>
</feature>
<evidence type="ECO:0000256" key="4">
    <source>
        <dbReference type="ARBA" id="ARBA00023136"/>
    </source>
</evidence>
<comment type="subcellular location">
    <subcellularLocation>
        <location evidence="1">Membrane</location>
    </subcellularLocation>
</comment>